<keyword evidence="5 6" id="KW-0472">Membrane</keyword>
<evidence type="ECO:0000256" key="4">
    <source>
        <dbReference type="ARBA" id="ARBA00022989"/>
    </source>
</evidence>
<feature type="non-terminal residue" evidence="9">
    <location>
        <position position="1"/>
    </location>
</feature>
<dbReference type="OrthoDB" id="10047572at2759"/>
<name>A0A267EER7_9PLAT</name>
<evidence type="ECO:0000313" key="10">
    <source>
        <dbReference type="Proteomes" id="UP000215902"/>
    </source>
</evidence>
<comment type="similarity">
    <text evidence="2">Belongs to the SMIM7 family.</text>
</comment>
<comment type="caution">
    <text evidence="9">The sequence shown here is derived from an EMBL/GenBank/DDBJ whole genome shotgun (WGS) entry which is preliminary data.</text>
</comment>
<evidence type="ECO:0000313" key="9">
    <source>
        <dbReference type="EMBL" id="PAA59232.1"/>
    </source>
</evidence>
<dbReference type="EMBL" id="NIVC01004097">
    <property type="protein sequence ID" value="PAA48630.1"/>
    <property type="molecule type" value="Genomic_DNA"/>
</dbReference>
<evidence type="ECO:0000256" key="1">
    <source>
        <dbReference type="ARBA" id="ARBA00004167"/>
    </source>
</evidence>
<keyword evidence="4 6" id="KW-1133">Transmembrane helix</keyword>
<dbReference type="AlphaFoldDB" id="A0A267EER7"/>
<organism evidence="9 10">
    <name type="scientific">Macrostomum lignano</name>
    <dbReference type="NCBI Taxonomy" id="282301"/>
    <lineage>
        <taxon>Eukaryota</taxon>
        <taxon>Metazoa</taxon>
        <taxon>Spiralia</taxon>
        <taxon>Lophotrochozoa</taxon>
        <taxon>Platyhelminthes</taxon>
        <taxon>Rhabditophora</taxon>
        <taxon>Macrostomorpha</taxon>
        <taxon>Macrostomida</taxon>
        <taxon>Macrostomidae</taxon>
        <taxon>Macrostomum</taxon>
    </lineage>
</organism>
<proteinExistence type="inferred from homology"/>
<dbReference type="Proteomes" id="UP000215902">
    <property type="component" value="Unassembled WGS sequence"/>
</dbReference>
<evidence type="ECO:0000256" key="5">
    <source>
        <dbReference type="ARBA" id="ARBA00023136"/>
    </source>
</evidence>
<dbReference type="EMBL" id="NIVC01002440">
    <property type="protein sequence ID" value="PAA57859.1"/>
    <property type="molecule type" value="Genomic_DNA"/>
</dbReference>
<evidence type="ECO:0000313" key="8">
    <source>
        <dbReference type="EMBL" id="PAA57859.1"/>
    </source>
</evidence>
<keyword evidence="10" id="KW-1185">Reference proteome</keyword>
<sequence>TLVINACAILNFKLRDEKQHQFEFEDASRASFGDKTREFLRSLRYFRVFIGLWNIFVILLMLTVFSS</sequence>
<keyword evidence="3 6" id="KW-0812">Transmembrane</keyword>
<feature type="transmembrane region" description="Helical" evidence="6">
    <location>
        <begin position="45"/>
        <end position="65"/>
    </location>
</feature>
<evidence type="ECO:0000313" key="7">
    <source>
        <dbReference type="EMBL" id="PAA48630.1"/>
    </source>
</evidence>
<reference evidence="9 10" key="1">
    <citation type="submission" date="2017-06" db="EMBL/GenBank/DDBJ databases">
        <title>A platform for efficient transgenesis in Macrostomum lignano, a flatworm model organism for stem cell research.</title>
        <authorList>
            <person name="Berezikov E."/>
        </authorList>
    </citation>
    <scope>NUCLEOTIDE SEQUENCE [LARGE SCALE GENOMIC DNA]</scope>
    <source>
        <strain evidence="9">DV1</strain>
        <tissue evidence="9">Whole organism</tissue>
    </source>
</reference>
<dbReference type="GO" id="GO:0016020">
    <property type="term" value="C:membrane"/>
    <property type="evidence" value="ECO:0007669"/>
    <property type="project" value="UniProtKB-SubCell"/>
</dbReference>
<accession>A0A267EER7</accession>
<evidence type="ECO:0000256" key="3">
    <source>
        <dbReference type="ARBA" id="ARBA00022692"/>
    </source>
</evidence>
<evidence type="ECO:0008006" key="11">
    <source>
        <dbReference type="Google" id="ProtNLM"/>
    </source>
</evidence>
<comment type="subcellular location">
    <subcellularLocation>
        <location evidence="1">Membrane</location>
        <topology evidence="1">Single-pass membrane protein</topology>
    </subcellularLocation>
</comment>
<gene>
    <name evidence="8" type="ORF">BOX15_Mlig015903g1</name>
    <name evidence="9" type="ORF">BOX15_Mlig017456g1</name>
    <name evidence="7" type="ORF">BOX15_Mlig024894g1</name>
</gene>
<dbReference type="EMBL" id="NIVC01002284">
    <property type="protein sequence ID" value="PAA59232.1"/>
    <property type="molecule type" value="Genomic_DNA"/>
</dbReference>
<dbReference type="PANTHER" id="PTHR28622:SF1">
    <property type="entry name" value="SMALL INTEGRAL MEMBRANE PROTEIN 7"/>
    <property type="match status" value="1"/>
</dbReference>
<evidence type="ECO:0000256" key="6">
    <source>
        <dbReference type="SAM" id="Phobius"/>
    </source>
</evidence>
<dbReference type="STRING" id="282301.A0A267EER7"/>
<dbReference type="PANTHER" id="PTHR28622">
    <property type="entry name" value="SMALL INTEGRAL MEMBRANE PROTEIN 7"/>
    <property type="match status" value="1"/>
</dbReference>
<evidence type="ECO:0000256" key="2">
    <source>
        <dbReference type="ARBA" id="ARBA00008578"/>
    </source>
</evidence>
<protein>
    <recommendedName>
        <fullName evidence="11">Small integral membrane protein 7</fullName>
    </recommendedName>
</protein>
<dbReference type="InterPro" id="IPR037659">
    <property type="entry name" value="SMIM7"/>
</dbReference>